<dbReference type="InterPro" id="IPR036388">
    <property type="entry name" value="WH-like_DNA-bd_sf"/>
</dbReference>
<sequence>MDGRKSAYWMKQLDERVLEELYWEGWSSPSILAKKEGFTASEGHIRERCQMLRYVGFVDTLASDMYELTTDGILYLHGQVDARHRPTPTVDRALRG</sequence>
<dbReference type="Proteomes" id="UP001268864">
    <property type="component" value="Unassembled WGS sequence"/>
</dbReference>
<proteinExistence type="predicted"/>
<comment type="caution">
    <text evidence="1">The sequence shown here is derived from an EMBL/GenBank/DDBJ whole genome shotgun (WGS) entry which is preliminary data.</text>
</comment>
<dbReference type="EMBL" id="JAMQOS010000001">
    <property type="protein sequence ID" value="MDS0280642.1"/>
    <property type="molecule type" value="Genomic_DNA"/>
</dbReference>
<evidence type="ECO:0000313" key="1">
    <source>
        <dbReference type="EMBL" id="MDS0280642.1"/>
    </source>
</evidence>
<reference evidence="1 2" key="1">
    <citation type="submission" date="2022-06" db="EMBL/GenBank/DDBJ databases">
        <title>Halomicroarcula sp. a new haloarchaeum isolate from saline soil.</title>
        <authorList>
            <person name="Strakova D."/>
            <person name="Galisteo C."/>
            <person name="Sanchez-Porro C."/>
            <person name="Ventosa A."/>
        </authorList>
    </citation>
    <scope>NUCLEOTIDE SEQUENCE [LARGE SCALE GENOMIC DNA]</scope>
    <source>
        <strain evidence="1 2">S3CR25-11</strain>
    </source>
</reference>
<evidence type="ECO:0000313" key="2">
    <source>
        <dbReference type="Proteomes" id="UP001268864"/>
    </source>
</evidence>
<name>A0ABU2FK68_9EURY</name>
<dbReference type="Gene3D" id="1.10.10.10">
    <property type="entry name" value="Winged helix-like DNA-binding domain superfamily/Winged helix DNA-binding domain"/>
    <property type="match status" value="1"/>
</dbReference>
<protein>
    <recommendedName>
        <fullName evidence="3">Winged helix-turn-helix domain-containing protein</fullName>
    </recommendedName>
</protein>
<evidence type="ECO:0008006" key="3">
    <source>
        <dbReference type="Google" id="ProtNLM"/>
    </source>
</evidence>
<organism evidence="1 2">
    <name type="scientific">Haloarcula onubensis</name>
    <dbReference type="NCBI Taxonomy" id="2950539"/>
    <lineage>
        <taxon>Archaea</taxon>
        <taxon>Methanobacteriati</taxon>
        <taxon>Methanobacteriota</taxon>
        <taxon>Stenosarchaea group</taxon>
        <taxon>Halobacteria</taxon>
        <taxon>Halobacteriales</taxon>
        <taxon>Haloarculaceae</taxon>
        <taxon>Haloarcula</taxon>
    </lineage>
</organism>
<keyword evidence="2" id="KW-1185">Reference proteome</keyword>
<gene>
    <name evidence="1" type="ORF">NDI86_00815</name>
</gene>
<accession>A0ABU2FK68</accession>
<dbReference type="RefSeq" id="WP_310898489.1">
    <property type="nucleotide sequence ID" value="NZ_JAMQOS010000001.1"/>
</dbReference>